<sequence>MGEPSLKTLLAAGNALLEPPNPLPSAPPALLERLKASGERLPWHDRPGWTEEDELEEVGDDDVDPAKRKVRRDALVMLVGQRALDLLVAMQGVLSKEFWPIEHKDGLGEKDFLLGTADQRLLRLLLQHALVSYLLPLTLAYVAGLRSRAPVDAHLPAAVSTFLALTDTPSPPSGGSTRIPHTSITQSILSSHLPPLMLAAIAVAWTPSSPPNIYANLRSQFLQTLSALSPTQAMGALSTALKIVSAGKSRPPKGWTRTWPAYVEGTLGTLLSNQVLRVGGVKAVMENVFGEVGNMSGEGVDGPKLDRIAGLLSRVPRSSSAETYIPYLLETLFELMGEAAAPVVYGHTAAYVVHHLWGTSPLAVEWLEHHLHGPWNPTPTEGVVLTADHAKSVTVAAAQLVLHAPPSPEFTNFVVGPILAQVFALYALLSPAQPSMISKAKENESNLPAGVKLLLTSWGKLVSKNDAVKGVWSIVKGGRGWPASEDGQVLHWQKVGDGAELVYGYPHTDAPVQTDAMDVDDLQLGDLDLAPDPATLAGLLKEFARADVSSEVFLRVLDEWRVRASTDSEPLETLLFLRLTLAMMETLGDKVLADPQHVLAFVEGVLNDEVASLPETKPLIQEVGDEDVEFPDLTEEGVEQLGLLETAISLLLATLENESITFATSPILHPIFSHLSALESARTAHVRQLATEATLVLLVRRSASISSGGQVSEVMATYRRALALIADPILPVRAHGLVLLRELVFRPDYDAALTPAILDVYMQALQDADSYIYLNAAKGLAAMADALGKEILRALTRVYVDTTEGMDKRLRVGEALEMVIKRAGKAFAANVDIVVPPLMGVFRDAGAPTVLRTSALSLLSTAAEEDRLAVLPWAAELAVAAVDLVQVESVTASPFRPSQPEPESKPKPKVMLVDDDEPEPEPERQEEKPRTIDAEPTTADAKHPALRRAALVFLGLLVASLIEATHENQQESGEFKIRLPGQSHPKKELDVALDKRVLDRTVTVLRYVAGTDVDEVARGQAAEVVALVERLQTLEGILEVGQAASRREFLA</sequence>
<dbReference type="GO" id="GO:0009306">
    <property type="term" value="P:protein secretion"/>
    <property type="evidence" value="ECO:0007669"/>
    <property type="project" value="TreeGrafter"/>
</dbReference>
<accession>A0AAD3YCW7</accession>
<reference evidence="6" key="2">
    <citation type="submission" date="2023-06" db="EMBL/GenBank/DDBJ databases">
        <authorList>
            <person name="Kobayashi Y."/>
            <person name="Kayamori A."/>
            <person name="Aoki K."/>
            <person name="Shiwa Y."/>
            <person name="Fujita N."/>
            <person name="Sugita T."/>
            <person name="Iwasaki W."/>
            <person name="Tanaka N."/>
            <person name="Takashima M."/>
        </authorList>
    </citation>
    <scope>NUCLEOTIDE SEQUENCE</scope>
    <source>
        <strain evidence="6">HIS016</strain>
    </source>
</reference>
<evidence type="ECO:0008006" key="8">
    <source>
        <dbReference type="Google" id="ProtNLM"/>
    </source>
</evidence>
<feature type="domain" description="RNA polymerase II assembly factor Rtp1 C-terminal" evidence="5">
    <location>
        <begin position="718"/>
        <end position="825"/>
    </location>
</feature>
<comment type="similarity">
    <text evidence="1">Belongs to the Tango6 family.</text>
</comment>
<dbReference type="Pfam" id="PF10363">
    <property type="entry name" value="RTP1_C1"/>
    <property type="match status" value="1"/>
</dbReference>
<dbReference type="SUPFAM" id="SSF48371">
    <property type="entry name" value="ARM repeat"/>
    <property type="match status" value="1"/>
</dbReference>
<dbReference type="InterPro" id="IPR039600">
    <property type="entry name" value="TANGO6/Rtp1"/>
</dbReference>
<dbReference type="InterPro" id="IPR019414">
    <property type="entry name" value="Rtp1_C2"/>
</dbReference>
<proteinExistence type="inferred from homology"/>
<name>A0AAD3YCW7_9TREE</name>
<gene>
    <name evidence="6" type="ORF">CspeluHIS016_0401280</name>
</gene>
<feature type="region of interest" description="Disordered" evidence="3">
    <location>
        <begin position="41"/>
        <end position="61"/>
    </location>
</feature>
<feature type="repeat" description="HEAT" evidence="2">
    <location>
        <begin position="757"/>
        <end position="795"/>
    </location>
</feature>
<dbReference type="AlphaFoldDB" id="A0AAD3YCW7"/>
<evidence type="ECO:0000313" key="6">
    <source>
        <dbReference type="EMBL" id="GMK57294.1"/>
    </source>
</evidence>
<dbReference type="InterPro" id="IPR011989">
    <property type="entry name" value="ARM-like"/>
</dbReference>
<feature type="compositionally biased region" description="Basic and acidic residues" evidence="3">
    <location>
        <begin position="921"/>
        <end position="933"/>
    </location>
</feature>
<evidence type="ECO:0000256" key="3">
    <source>
        <dbReference type="SAM" id="MobiDB-lite"/>
    </source>
</evidence>
<dbReference type="EMBL" id="BTCM01000004">
    <property type="protein sequence ID" value="GMK57294.1"/>
    <property type="molecule type" value="Genomic_DNA"/>
</dbReference>
<dbReference type="InterPro" id="IPR019451">
    <property type="entry name" value="Rtp1_C1"/>
</dbReference>
<dbReference type="InterPro" id="IPR021133">
    <property type="entry name" value="HEAT_type_2"/>
</dbReference>
<evidence type="ECO:0000256" key="1">
    <source>
        <dbReference type="ARBA" id="ARBA00005724"/>
    </source>
</evidence>
<evidence type="ECO:0000313" key="7">
    <source>
        <dbReference type="Proteomes" id="UP001222932"/>
    </source>
</evidence>
<evidence type="ECO:0000259" key="5">
    <source>
        <dbReference type="Pfam" id="PF10363"/>
    </source>
</evidence>
<dbReference type="PANTHER" id="PTHR20959">
    <property type="entry name" value="TRANSPORT AND GOLGI ORGANIZATION PROTEIN 6 FAMILY MEMBER"/>
    <property type="match status" value="1"/>
</dbReference>
<dbReference type="PANTHER" id="PTHR20959:SF1">
    <property type="entry name" value="TRANSPORT AND GOLGI ORGANIZATION PROTEIN 6 HOMOLOG"/>
    <property type="match status" value="1"/>
</dbReference>
<dbReference type="InterPro" id="IPR016024">
    <property type="entry name" value="ARM-type_fold"/>
</dbReference>
<organism evidence="6 7">
    <name type="scientific">Cutaneotrichosporon spelunceum</name>
    <dbReference type="NCBI Taxonomy" id="1672016"/>
    <lineage>
        <taxon>Eukaryota</taxon>
        <taxon>Fungi</taxon>
        <taxon>Dikarya</taxon>
        <taxon>Basidiomycota</taxon>
        <taxon>Agaricomycotina</taxon>
        <taxon>Tremellomycetes</taxon>
        <taxon>Trichosporonales</taxon>
        <taxon>Trichosporonaceae</taxon>
        <taxon>Cutaneotrichosporon</taxon>
    </lineage>
</organism>
<reference evidence="6" key="1">
    <citation type="journal article" date="2023" name="BMC Genomics">
        <title>Chromosome-level genome assemblies of Cutaneotrichosporon spp. (Trichosporonales, Basidiomycota) reveal imbalanced evolution between nucleotide sequences and chromosome synteny.</title>
        <authorList>
            <person name="Kobayashi Y."/>
            <person name="Kayamori A."/>
            <person name="Aoki K."/>
            <person name="Shiwa Y."/>
            <person name="Matsutani M."/>
            <person name="Fujita N."/>
            <person name="Sugita T."/>
            <person name="Iwasaki W."/>
            <person name="Tanaka N."/>
            <person name="Takashima M."/>
        </authorList>
    </citation>
    <scope>NUCLEOTIDE SEQUENCE</scope>
    <source>
        <strain evidence="6">HIS016</strain>
    </source>
</reference>
<feature type="domain" description="RNA polymerase II assembly factor Rtp1 C-terminal" evidence="4">
    <location>
        <begin position="998"/>
        <end position="1028"/>
    </location>
</feature>
<evidence type="ECO:0000259" key="4">
    <source>
        <dbReference type="Pfam" id="PF10304"/>
    </source>
</evidence>
<feature type="region of interest" description="Disordered" evidence="3">
    <location>
        <begin position="891"/>
        <end position="941"/>
    </location>
</feature>
<keyword evidence="7" id="KW-1185">Reference proteome</keyword>
<dbReference type="Pfam" id="PF10304">
    <property type="entry name" value="RTP1_C2"/>
    <property type="match status" value="1"/>
</dbReference>
<dbReference type="Gene3D" id="1.25.10.10">
    <property type="entry name" value="Leucine-rich Repeat Variant"/>
    <property type="match status" value="1"/>
</dbReference>
<dbReference type="Proteomes" id="UP001222932">
    <property type="component" value="Unassembled WGS sequence"/>
</dbReference>
<comment type="caution">
    <text evidence="6">The sequence shown here is derived from an EMBL/GenBank/DDBJ whole genome shotgun (WGS) entry which is preliminary data.</text>
</comment>
<dbReference type="PROSITE" id="PS50077">
    <property type="entry name" value="HEAT_REPEAT"/>
    <property type="match status" value="1"/>
</dbReference>
<feature type="compositionally biased region" description="Acidic residues" evidence="3">
    <location>
        <begin position="50"/>
        <end position="61"/>
    </location>
</feature>
<evidence type="ECO:0000256" key="2">
    <source>
        <dbReference type="PROSITE-ProRule" id="PRU00103"/>
    </source>
</evidence>
<protein>
    <recommendedName>
        <fullName evidence="8">RNA polymerase II assembly factor Rtp1 C-terminal domain-containing protein</fullName>
    </recommendedName>
</protein>